<comment type="subcellular location">
    <subcellularLocation>
        <location evidence="1 12">Cell outer membrane</location>
        <topology evidence="1 12">Multi-pass membrane protein</topology>
    </subcellularLocation>
</comment>
<evidence type="ECO:0000256" key="12">
    <source>
        <dbReference type="PROSITE-ProRule" id="PRU01360"/>
    </source>
</evidence>
<sequence>MTERRQPFRRTAVAAGFKQGTGTDASGRPHLSQNQYKVMKKIVLTRAAFLASFLFISFLLAAQNNPVINATVSGRVIDNRTGKKLVGATVAIKGTTNGAPTNQNGQFGLITGQKLPFTVLVSHLGYKTKEVLVSEEFVEIKLEESSEVLSEVVITSRRRQESAQEVPIPISVIKGPLVEDAGAFNVNRMKELVPTVQLYSSNPRNTTLNIRGLGSTFGLTNDGIDPGVGFYVDGVYFARPAATTLDFIDIEQIEVLRGPQGTLFGKNTTAGAFNITTRAPSFQSGGTFEVSYGNYGYIQARSALTGPLGKNLAGRISFSGTHRNGLLYNVRTEKYVNTLNNLGFRGQLLFTPTDQIRITLAGDVSDQKPDGFAQVVAGVAPTKRPAYRQFNQIIADLGYQLPSQNPFDRLIDHDTPWRSGNQLGGVSLNVDAKVGPGTLTSTSAWRYWNWDPSNDRDFTGLPVLSRSAATSRHQQWTQEVRYAGNLSSRLSGVVGVFLIGQDLKTDPVHTEESGATQWRFSQSSTSALWKTPGLFDGYGIRTTSRLQSFGAAVFSQVDWAITSRLHLLPGLRYNYDQKKVDFNRQTYGGLQTTDPALIALKNAVYTNQAFAADVDESNLSGQLTLSYKAAKRFNAFATYSNSYKPVGVNLGGLPTANGRVMTELARIKPEYVTHYEVGVKTSPTPQSTLNVVFHTTDIRDYQTQVQTAEVGVNRGYLANAERVRVVGVEVDGNLRVHNFLTLYGAVAYTDGKYISFKNAPVPLEETGGESAFKDISGGALPGISKWVGSLGGEISGYGKFLNEEGRFFLAIDNYYRSSFSSSPSPSAYLNIDGYALVNARLGFRASNGVSLLFWGRNLLDKDYFEQLLPAAGNAGHYAGVLGDPRTYGVTLRYSF</sequence>
<evidence type="ECO:0000256" key="9">
    <source>
        <dbReference type="ARBA" id="ARBA00023077"/>
    </source>
</evidence>
<dbReference type="Pfam" id="PF07715">
    <property type="entry name" value="Plug"/>
    <property type="match status" value="1"/>
</dbReference>
<comment type="caution">
    <text evidence="17">The sequence shown here is derived from an EMBL/GenBank/DDBJ whole genome shotgun (WGS) entry which is preliminary data.</text>
</comment>
<name>A0ABP8MW35_9BACT</name>
<evidence type="ECO:0000256" key="13">
    <source>
        <dbReference type="RuleBase" id="RU003357"/>
    </source>
</evidence>
<keyword evidence="14" id="KW-1133">Transmembrane helix</keyword>
<reference evidence="18" key="1">
    <citation type="journal article" date="2019" name="Int. J. Syst. Evol. Microbiol.">
        <title>The Global Catalogue of Microorganisms (GCM) 10K type strain sequencing project: providing services to taxonomists for standard genome sequencing and annotation.</title>
        <authorList>
            <consortium name="The Broad Institute Genomics Platform"/>
            <consortium name="The Broad Institute Genome Sequencing Center for Infectious Disease"/>
            <person name="Wu L."/>
            <person name="Ma J."/>
        </authorList>
    </citation>
    <scope>NUCLEOTIDE SEQUENCE [LARGE SCALE GENOMIC DNA]</scope>
    <source>
        <strain evidence="18">JCM 17927</strain>
    </source>
</reference>
<keyword evidence="18" id="KW-1185">Reference proteome</keyword>
<dbReference type="Gene3D" id="2.60.40.1120">
    <property type="entry name" value="Carboxypeptidase-like, regulatory domain"/>
    <property type="match status" value="1"/>
</dbReference>
<evidence type="ECO:0000313" key="17">
    <source>
        <dbReference type="EMBL" id="GAA4455875.1"/>
    </source>
</evidence>
<feature type="domain" description="TonB-dependent receptor-like beta-barrel" evidence="15">
    <location>
        <begin position="411"/>
        <end position="858"/>
    </location>
</feature>
<evidence type="ECO:0000256" key="8">
    <source>
        <dbReference type="ARBA" id="ARBA00023065"/>
    </source>
</evidence>
<keyword evidence="17" id="KW-0675">Receptor</keyword>
<protein>
    <submittedName>
        <fullName evidence="17">TonB-dependent receptor</fullName>
    </submittedName>
</protein>
<feature type="transmembrane region" description="Helical" evidence="14">
    <location>
        <begin position="43"/>
        <end position="62"/>
    </location>
</feature>
<evidence type="ECO:0000259" key="16">
    <source>
        <dbReference type="Pfam" id="PF07715"/>
    </source>
</evidence>
<dbReference type="Pfam" id="PF13715">
    <property type="entry name" value="CarbopepD_reg_2"/>
    <property type="match status" value="1"/>
</dbReference>
<dbReference type="EMBL" id="BAABHD010000027">
    <property type="protein sequence ID" value="GAA4455875.1"/>
    <property type="molecule type" value="Genomic_DNA"/>
</dbReference>
<dbReference type="PROSITE" id="PS52016">
    <property type="entry name" value="TONB_DEPENDENT_REC_3"/>
    <property type="match status" value="1"/>
</dbReference>
<keyword evidence="11 12" id="KW-0998">Cell outer membrane</keyword>
<dbReference type="InterPro" id="IPR000531">
    <property type="entry name" value="Beta-barrel_TonB"/>
</dbReference>
<dbReference type="PROSITE" id="PS01156">
    <property type="entry name" value="TONB_DEPENDENT_REC_2"/>
    <property type="match status" value="1"/>
</dbReference>
<evidence type="ECO:0000256" key="11">
    <source>
        <dbReference type="ARBA" id="ARBA00023237"/>
    </source>
</evidence>
<evidence type="ECO:0000256" key="14">
    <source>
        <dbReference type="SAM" id="Phobius"/>
    </source>
</evidence>
<keyword evidence="3 12" id="KW-1134">Transmembrane beta strand</keyword>
<comment type="similarity">
    <text evidence="12 13">Belongs to the TonB-dependent receptor family.</text>
</comment>
<dbReference type="InterPro" id="IPR039426">
    <property type="entry name" value="TonB-dep_rcpt-like"/>
</dbReference>
<keyword evidence="2 12" id="KW-0813">Transport</keyword>
<proteinExistence type="inferred from homology"/>
<dbReference type="SUPFAM" id="SSF49464">
    <property type="entry name" value="Carboxypeptidase regulatory domain-like"/>
    <property type="match status" value="1"/>
</dbReference>
<keyword evidence="8" id="KW-0406">Ion transport</keyword>
<dbReference type="InterPro" id="IPR012910">
    <property type="entry name" value="Plug_dom"/>
</dbReference>
<dbReference type="InterPro" id="IPR008969">
    <property type="entry name" value="CarboxyPept-like_regulatory"/>
</dbReference>
<evidence type="ECO:0000259" key="15">
    <source>
        <dbReference type="Pfam" id="PF00593"/>
    </source>
</evidence>
<accession>A0ABP8MW35</accession>
<dbReference type="Proteomes" id="UP001501175">
    <property type="component" value="Unassembled WGS sequence"/>
</dbReference>
<gene>
    <name evidence="17" type="ORF">GCM10023189_24260</name>
</gene>
<dbReference type="Gene3D" id="2.40.170.20">
    <property type="entry name" value="TonB-dependent receptor, beta-barrel domain"/>
    <property type="match status" value="1"/>
</dbReference>
<feature type="domain" description="TonB-dependent receptor plug" evidence="16">
    <location>
        <begin position="163"/>
        <end position="272"/>
    </location>
</feature>
<evidence type="ECO:0000256" key="6">
    <source>
        <dbReference type="ARBA" id="ARBA00022729"/>
    </source>
</evidence>
<dbReference type="InterPro" id="IPR010917">
    <property type="entry name" value="TonB_rcpt_CS"/>
</dbReference>
<keyword evidence="6" id="KW-0732">Signal</keyword>
<keyword evidence="5 12" id="KW-0812">Transmembrane</keyword>
<keyword evidence="9 13" id="KW-0798">TonB box</keyword>
<evidence type="ECO:0000256" key="2">
    <source>
        <dbReference type="ARBA" id="ARBA00022448"/>
    </source>
</evidence>
<dbReference type="PANTHER" id="PTHR32552:SF81">
    <property type="entry name" value="TONB-DEPENDENT OUTER MEMBRANE RECEPTOR"/>
    <property type="match status" value="1"/>
</dbReference>
<evidence type="ECO:0000256" key="10">
    <source>
        <dbReference type="ARBA" id="ARBA00023136"/>
    </source>
</evidence>
<keyword evidence="7" id="KW-0408">Iron</keyword>
<dbReference type="InterPro" id="IPR036942">
    <property type="entry name" value="Beta-barrel_TonB_sf"/>
</dbReference>
<keyword evidence="10 12" id="KW-0472">Membrane</keyword>
<evidence type="ECO:0000256" key="5">
    <source>
        <dbReference type="ARBA" id="ARBA00022692"/>
    </source>
</evidence>
<dbReference type="Pfam" id="PF00593">
    <property type="entry name" value="TonB_dep_Rec_b-barrel"/>
    <property type="match status" value="1"/>
</dbReference>
<evidence type="ECO:0000256" key="1">
    <source>
        <dbReference type="ARBA" id="ARBA00004571"/>
    </source>
</evidence>
<evidence type="ECO:0000256" key="4">
    <source>
        <dbReference type="ARBA" id="ARBA00022496"/>
    </source>
</evidence>
<evidence type="ECO:0000313" key="18">
    <source>
        <dbReference type="Proteomes" id="UP001501175"/>
    </source>
</evidence>
<evidence type="ECO:0000256" key="3">
    <source>
        <dbReference type="ARBA" id="ARBA00022452"/>
    </source>
</evidence>
<organism evidence="17 18">
    <name type="scientific">Nibrella saemangeumensis</name>
    <dbReference type="NCBI Taxonomy" id="1084526"/>
    <lineage>
        <taxon>Bacteria</taxon>
        <taxon>Pseudomonadati</taxon>
        <taxon>Bacteroidota</taxon>
        <taxon>Cytophagia</taxon>
        <taxon>Cytophagales</taxon>
        <taxon>Spirosomataceae</taxon>
        <taxon>Nibrella</taxon>
    </lineage>
</organism>
<keyword evidence="4" id="KW-0410">Iron transport</keyword>
<evidence type="ECO:0000256" key="7">
    <source>
        <dbReference type="ARBA" id="ARBA00023004"/>
    </source>
</evidence>
<dbReference type="SUPFAM" id="SSF56935">
    <property type="entry name" value="Porins"/>
    <property type="match status" value="1"/>
</dbReference>
<dbReference type="PANTHER" id="PTHR32552">
    <property type="entry name" value="FERRICHROME IRON RECEPTOR-RELATED"/>
    <property type="match status" value="1"/>
</dbReference>